<evidence type="ECO:0000313" key="13">
    <source>
        <dbReference type="Proteomes" id="UP001066276"/>
    </source>
</evidence>
<evidence type="ECO:0000259" key="11">
    <source>
        <dbReference type="PROSITE" id="PS00434"/>
    </source>
</evidence>
<keyword evidence="6" id="KW-0010">Activator</keyword>
<evidence type="ECO:0000256" key="10">
    <source>
        <dbReference type="SAM" id="MobiDB-lite"/>
    </source>
</evidence>
<dbReference type="GO" id="GO:0003700">
    <property type="term" value="F:DNA-binding transcription factor activity"/>
    <property type="evidence" value="ECO:0007669"/>
    <property type="project" value="InterPro"/>
</dbReference>
<dbReference type="PANTHER" id="PTHR10015:SF454">
    <property type="entry name" value="HEAT SHOCK FACTOR PROTEIN 3"/>
    <property type="match status" value="1"/>
</dbReference>
<feature type="compositionally biased region" description="Polar residues" evidence="10">
    <location>
        <begin position="276"/>
        <end position="294"/>
    </location>
</feature>
<dbReference type="InterPro" id="IPR036390">
    <property type="entry name" value="WH_DNA-bd_sf"/>
</dbReference>
<dbReference type="Proteomes" id="UP001066276">
    <property type="component" value="Chromosome 2_1"/>
</dbReference>
<proteinExistence type="inferred from homology"/>
<protein>
    <recommendedName>
        <fullName evidence="11">HSF-type DNA-binding domain-containing protein</fullName>
    </recommendedName>
</protein>
<keyword evidence="5" id="KW-0238">DNA-binding</keyword>
<comment type="caution">
    <text evidence="12">The sequence shown here is derived from an EMBL/GenBank/DDBJ whole genome shotgun (WGS) entry which is preliminary data.</text>
</comment>
<evidence type="ECO:0000256" key="7">
    <source>
        <dbReference type="ARBA" id="ARBA00023163"/>
    </source>
</evidence>
<accession>A0AAV7V6U1</accession>
<dbReference type="Pfam" id="PF00447">
    <property type="entry name" value="HSF_DNA-bind"/>
    <property type="match status" value="1"/>
</dbReference>
<dbReference type="EMBL" id="JANPWB010000003">
    <property type="protein sequence ID" value="KAJ1197193.1"/>
    <property type="molecule type" value="Genomic_DNA"/>
</dbReference>
<dbReference type="PROSITE" id="PS00434">
    <property type="entry name" value="HSF_DOMAIN"/>
    <property type="match status" value="1"/>
</dbReference>
<evidence type="ECO:0000256" key="1">
    <source>
        <dbReference type="ARBA" id="ARBA00004123"/>
    </source>
</evidence>
<name>A0AAV7V6U1_PLEWA</name>
<keyword evidence="4" id="KW-0346">Stress response</keyword>
<dbReference type="SMART" id="SM00415">
    <property type="entry name" value="HSF"/>
    <property type="match status" value="1"/>
</dbReference>
<dbReference type="PRINTS" id="PR00056">
    <property type="entry name" value="HSFDOMAIN"/>
</dbReference>
<keyword evidence="8" id="KW-0539">Nucleus</keyword>
<evidence type="ECO:0000256" key="4">
    <source>
        <dbReference type="ARBA" id="ARBA00023016"/>
    </source>
</evidence>
<evidence type="ECO:0000256" key="3">
    <source>
        <dbReference type="ARBA" id="ARBA00023015"/>
    </source>
</evidence>
<gene>
    <name evidence="12" type="ORF">NDU88_001055</name>
</gene>
<dbReference type="InterPro" id="IPR010542">
    <property type="entry name" value="Vert_HSTF_C"/>
</dbReference>
<evidence type="ECO:0000256" key="5">
    <source>
        <dbReference type="ARBA" id="ARBA00023125"/>
    </source>
</evidence>
<dbReference type="SUPFAM" id="SSF46785">
    <property type="entry name" value="Winged helix' DNA-binding domain"/>
    <property type="match status" value="1"/>
</dbReference>
<evidence type="ECO:0000313" key="12">
    <source>
        <dbReference type="EMBL" id="KAJ1197193.1"/>
    </source>
</evidence>
<reference evidence="12" key="1">
    <citation type="journal article" date="2022" name="bioRxiv">
        <title>Sequencing and chromosome-scale assembly of the giantPleurodeles waltlgenome.</title>
        <authorList>
            <person name="Brown T."/>
            <person name="Elewa A."/>
            <person name="Iarovenko S."/>
            <person name="Subramanian E."/>
            <person name="Araus A.J."/>
            <person name="Petzold A."/>
            <person name="Susuki M."/>
            <person name="Suzuki K.-i.T."/>
            <person name="Hayashi T."/>
            <person name="Toyoda A."/>
            <person name="Oliveira C."/>
            <person name="Osipova E."/>
            <person name="Leigh N.D."/>
            <person name="Simon A."/>
            <person name="Yun M.H."/>
        </authorList>
    </citation>
    <scope>NUCLEOTIDE SEQUENCE</scope>
    <source>
        <strain evidence="12">20211129_DDA</strain>
        <tissue evidence="12">Liver</tissue>
    </source>
</reference>
<evidence type="ECO:0000256" key="8">
    <source>
        <dbReference type="ARBA" id="ARBA00023242"/>
    </source>
</evidence>
<feature type="domain" description="HSF-type DNA-binding" evidence="11">
    <location>
        <begin position="54"/>
        <end position="78"/>
    </location>
</feature>
<keyword evidence="7" id="KW-0804">Transcription</keyword>
<dbReference type="AlphaFoldDB" id="A0AAV7V6U1"/>
<keyword evidence="3" id="KW-0805">Transcription regulation</keyword>
<dbReference type="PANTHER" id="PTHR10015">
    <property type="entry name" value="HEAT SHOCK TRANSCRIPTION FACTOR"/>
    <property type="match status" value="1"/>
</dbReference>
<comment type="subcellular location">
    <subcellularLocation>
        <location evidence="1">Nucleus</location>
    </subcellularLocation>
</comment>
<evidence type="ECO:0000256" key="9">
    <source>
        <dbReference type="RuleBase" id="RU004020"/>
    </source>
</evidence>
<dbReference type="FunFam" id="1.10.10.10:FF:000027">
    <property type="entry name" value="Heat shock transcription factor 1"/>
    <property type="match status" value="1"/>
</dbReference>
<keyword evidence="13" id="KW-1185">Reference proteome</keyword>
<dbReference type="InterPro" id="IPR036388">
    <property type="entry name" value="WH-like_DNA-bd_sf"/>
</dbReference>
<evidence type="ECO:0000256" key="2">
    <source>
        <dbReference type="ARBA" id="ARBA00006403"/>
    </source>
</evidence>
<evidence type="ECO:0000256" key="6">
    <source>
        <dbReference type="ARBA" id="ARBA00023159"/>
    </source>
</evidence>
<dbReference type="GO" id="GO:0005634">
    <property type="term" value="C:nucleus"/>
    <property type="evidence" value="ECO:0007669"/>
    <property type="project" value="UniProtKB-SubCell"/>
</dbReference>
<organism evidence="12 13">
    <name type="scientific">Pleurodeles waltl</name>
    <name type="common">Iberian ribbed newt</name>
    <dbReference type="NCBI Taxonomy" id="8319"/>
    <lineage>
        <taxon>Eukaryota</taxon>
        <taxon>Metazoa</taxon>
        <taxon>Chordata</taxon>
        <taxon>Craniata</taxon>
        <taxon>Vertebrata</taxon>
        <taxon>Euteleostomi</taxon>
        <taxon>Amphibia</taxon>
        <taxon>Batrachia</taxon>
        <taxon>Caudata</taxon>
        <taxon>Salamandroidea</taxon>
        <taxon>Salamandridae</taxon>
        <taxon>Pleurodelinae</taxon>
        <taxon>Pleurodeles</taxon>
    </lineage>
</organism>
<dbReference type="GO" id="GO:0043565">
    <property type="term" value="F:sequence-specific DNA binding"/>
    <property type="evidence" value="ECO:0007669"/>
    <property type="project" value="InterPro"/>
</dbReference>
<feature type="region of interest" description="Disordered" evidence="10">
    <location>
        <begin position="264"/>
        <end position="294"/>
    </location>
</feature>
<comment type="similarity">
    <text evidence="2 9">Belongs to the HSF family.</text>
</comment>
<dbReference type="Gene3D" id="1.10.10.10">
    <property type="entry name" value="Winged helix-like DNA-binding domain superfamily/Winged helix DNA-binding domain"/>
    <property type="match status" value="1"/>
</dbReference>
<dbReference type="Pfam" id="PF06546">
    <property type="entry name" value="Vert_HS_TF"/>
    <property type="match status" value="1"/>
</dbReference>
<dbReference type="InterPro" id="IPR000232">
    <property type="entry name" value="HSF_DNA-bd"/>
</dbReference>
<sequence length="545" mass="60984">MEVSGTQQTAAVPAFIAKLWTLLEEPSNDQLICWSWNGQAFRILDEQRFAKEILPKYFKHNNLSSFIRQLNMYGFRKVISLESGLFKPDKTSTIEFQHPFFKQGQADLLDHIKRKVSSVRPEDGKLSHDDLHKVLLEVQEMRDEQNNMDAKFDLMKRENKALWQEVSSLRRKHSQQQKLLSKILQFILSLMRRNYIVGVNRKRPLLDTTDSSSPNKYSRHYLHIPVENRPPLELGVNHESSGDAEGVVIQDITDSTHSPIQLVHSPAKASEACPSKEQSLSSPGHSKSLGSVSQASVTEERAPIYLQQITSNSLTTGGIEDGTLELPSLMDSDAEDPDAVINSILKESTSTTPGDLILNREEMQDFLDCIDVSLEELQVLLSKTKYSLDPELIGNINNSDLTSLDASLTDAVGECVSTKNVEKVQTDESEASRNKDKQLMQYMGNTILSLFGDLSPAEGAMVEKDTEDLLRVLQEGESAIQPVTLNPDTSLQAPPPSLNEQVNLLEAYEIPLLEEDINAEYKEPPLFILSPVNTLIEEATEAVLD</sequence>